<keyword evidence="7" id="KW-1185">Reference proteome</keyword>
<feature type="transmembrane region" description="Helical" evidence="4">
    <location>
        <begin position="284"/>
        <end position="307"/>
    </location>
</feature>
<dbReference type="OrthoDB" id="1606438at2759"/>
<name>J4I818_9APHY</name>
<evidence type="ECO:0000256" key="4">
    <source>
        <dbReference type="SAM" id="Phobius"/>
    </source>
</evidence>
<dbReference type="EMBL" id="HE796895">
    <property type="protein sequence ID" value="CCL98636.1"/>
    <property type="molecule type" value="Genomic_DNA"/>
</dbReference>
<dbReference type="Gene3D" id="1.10.10.10">
    <property type="entry name" value="Winged helix-like DNA-binding domain superfamily/Winged helix DNA-binding domain"/>
    <property type="match status" value="1"/>
</dbReference>
<evidence type="ECO:0000259" key="5">
    <source>
        <dbReference type="Pfam" id="PF00891"/>
    </source>
</evidence>
<dbReference type="PANTHER" id="PTHR43712">
    <property type="entry name" value="PUTATIVE (AFU_ORTHOLOGUE AFUA_4G14580)-RELATED"/>
    <property type="match status" value="1"/>
</dbReference>
<dbReference type="InterPro" id="IPR036388">
    <property type="entry name" value="WH-like_DNA-bd_sf"/>
</dbReference>
<dbReference type="Proteomes" id="UP000006352">
    <property type="component" value="Unassembled WGS sequence"/>
</dbReference>
<keyword evidence="1" id="KW-0489">Methyltransferase</keyword>
<evidence type="ECO:0000256" key="1">
    <source>
        <dbReference type="ARBA" id="ARBA00022603"/>
    </source>
</evidence>
<protein>
    <recommendedName>
        <fullName evidence="5">O-methyltransferase C-terminal domain-containing protein</fullName>
    </recommendedName>
</protein>
<dbReference type="GO" id="GO:0008171">
    <property type="term" value="F:O-methyltransferase activity"/>
    <property type="evidence" value="ECO:0007669"/>
    <property type="project" value="InterPro"/>
</dbReference>
<keyword evidence="4" id="KW-0812">Transmembrane</keyword>
<dbReference type="AlphaFoldDB" id="J4I818"/>
<proteinExistence type="predicted"/>
<evidence type="ECO:0000256" key="2">
    <source>
        <dbReference type="ARBA" id="ARBA00022679"/>
    </source>
</evidence>
<dbReference type="GeneID" id="24093547"/>
<dbReference type="InterPro" id="IPR016461">
    <property type="entry name" value="COMT-like"/>
</dbReference>
<dbReference type="Pfam" id="PF00891">
    <property type="entry name" value="Methyltransf_2"/>
    <property type="match status" value="1"/>
</dbReference>
<dbReference type="PROSITE" id="PS51683">
    <property type="entry name" value="SAM_OMT_II"/>
    <property type="match status" value="1"/>
</dbReference>
<dbReference type="InterPro" id="IPR001077">
    <property type="entry name" value="COMT_C"/>
</dbReference>
<dbReference type="RefSeq" id="XP_012177919.1">
    <property type="nucleotide sequence ID" value="XM_012322529.1"/>
</dbReference>
<dbReference type="SUPFAM" id="SSF53335">
    <property type="entry name" value="S-adenosyl-L-methionine-dependent methyltransferases"/>
    <property type="match status" value="1"/>
</dbReference>
<keyword evidence="2" id="KW-0808">Transferase</keyword>
<evidence type="ECO:0000256" key="3">
    <source>
        <dbReference type="ARBA" id="ARBA00022691"/>
    </source>
</evidence>
<dbReference type="PANTHER" id="PTHR43712:SF2">
    <property type="entry name" value="O-METHYLTRANSFERASE CICE"/>
    <property type="match status" value="1"/>
</dbReference>
<evidence type="ECO:0000313" key="6">
    <source>
        <dbReference type="EMBL" id="CCL98636.1"/>
    </source>
</evidence>
<dbReference type="GO" id="GO:0032259">
    <property type="term" value="P:methylation"/>
    <property type="evidence" value="ECO:0007669"/>
    <property type="project" value="UniProtKB-KW"/>
</dbReference>
<keyword evidence="3" id="KW-0949">S-adenosyl-L-methionine</keyword>
<dbReference type="HOGENOM" id="CLU_005533_0_1_1"/>
<dbReference type="InterPro" id="IPR029063">
    <property type="entry name" value="SAM-dependent_MTases_sf"/>
</dbReference>
<dbReference type="SUPFAM" id="SSF46785">
    <property type="entry name" value="Winged helix' DNA-binding domain"/>
    <property type="match status" value="1"/>
</dbReference>
<keyword evidence="4" id="KW-1133">Transmembrane helix</keyword>
<gene>
    <name evidence="6" type="ORF">FIBRA_00638</name>
</gene>
<accession>J4I818</accession>
<dbReference type="Gene3D" id="3.40.50.150">
    <property type="entry name" value="Vaccinia Virus protein VP39"/>
    <property type="match status" value="1"/>
</dbReference>
<sequence>MACTDIDDKANTLRSLISLLADAAEVVIKEWKIEAQDSKHDPLLPSVELYHARQEVVGACGMFSNLVQEPQHRLMEVSFQYFISRALHIAARANLAKFIAEADTGLGVELKEISVKSGIEQSKLAQIFHVLCSTDIFTEIKPGFFANNEISRQLTIEPMRCVALLHGLSVYAGSVQLPTVLLNSVENDKNRTKPTAYEEMHGTTIWEYLQRSPSNLDDTVDSRRELEIFAQAMVGAGRVHATPVYAGMLDLRVNFGAILSLPFVQITHGNAFRMALLSTLAEELVMVLLLLTFLSIPTILFAGGMSLDLAKRFPRLHFVVQDLPAVIPQAEAVWQRELPDAVATKRVRFMPHDFLTEQPIKGADVYLMRYVLHNWRDEQCIMILSKLRDAMGPQSRILDVDQIMRTTVGSTHLQRAPEPLPANYGHAQLLSHAVDIAMLSLFNSKERTPEEFISLAQQAGLRVVKVWECRTIVGVTEMRRNDAPVN</sequence>
<organism evidence="6 7">
    <name type="scientific">Fibroporia radiculosa</name>
    <dbReference type="NCBI Taxonomy" id="599839"/>
    <lineage>
        <taxon>Eukaryota</taxon>
        <taxon>Fungi</taxon>
        <taxon>Dikarya</taxon>
        <taxon>Basidiomycota</taxon>
        <taxon>Agaricomycotina</taxon>
        <taxon>Agaricomycetes</taxon>
        <taxon>Polyporales</taxon>
        <taxon>Fibroporiaceae</taxon>
        <taxon>Fibroporia</taxon>
    </lineage>
</organism>
<feature type="domain" description="O-methyltransferase C-terminal" evidence="5">
    <location>
        <begin position="305"/>
        <end position="461"/>
    </location>
</feature>
<reference evidence="6 7" key="1">
    <citation type="journal article" date="2012" name="Appl. Environ. Microbiol.">
        <title>Short-read sequencing for genomic analysis of the brown rot fungus Fibroporia radiculosa.</title>
        <authorList>
            <person name="Tang J.D."/>
            <person name="Perkins A.D."/>
            <person name="Sonstegard T.S."/>
            <person name="Schroeder S.G."/>
            <person name="Burgess S.C."/>
            <person name="Diehl S.V."/>
        </authorList>
    </citation>
    <scope>NUCLEOTIDE SEQUENCE [LARGE SCALE GENOMIC DNA]</scope>
    <source>
        <strain evidence="6 7">TFFH 294</strain>
    </source>
</reference>
<dbReference type="InParanoid" id="J4I818"/>
<keyword evidence="4" id="KW-0472">Membrane</keyword>
<evidence type="ECO:0000313" key="7">
    <source>
        <dbReference type="Proteomes" id="UP000006352"/>
    </source>
</evidence>
<dbReference type="InterPro" id="IPR036390">
    <property type="entry name" value="WH_DNA-bd_sf"/>
</dbReference>